<organism evidence="7 8">
    <name type="scientific">Blattamonas nauphoetae</name>
    <dbReference type="NCBI Taxonomy" id="2049346"/>
    <lineage>
        <taxon>Eukaryota</taxon>
        <taxon>Metamonada</taxon>
        <taxon>Preaxostyla</taxon>
        <taxon>Oxymonadida</taxon>
        <taxon>Blattamonas</taxon>
    </lineage>
</organism>
<proteinExistence type="predicted"/>
<feature type="compositionally biased region" description="Polar residues" evidence="6">
    <location>
        <begin position="536"/>
        <end position="550"/>
    </location>
</feature>
<evidence type="ECO:0000313" key="7">
    <source>
        <dbReference type="EMBL" id="KAK2942805.1"/>
    </source>
</evidence>
<keyword evidence="4" id="KW-0677">Repeat</keyword>
<feature type="coiled-coil region" evidence="5">
    <location>
        <begin position="971"/>
        <end position="1032"/>
    </location>
</feature>
<dbReference type="PANTHER" id="PTHR22710">
    <property type="entry name" value="X-RAY RADIATION RESISTANCE ASSOCIATED PROTEIN 1 XRRA1"/>
    <property type="match status" value="1"/>
</dbReference>
<keyword evidence="5" id="KW-0175">Coiled coil</keyword>
<feature type="region of interest" description="Disordered" evidence="6">
    <location>
        <begin position="1090"/>
        <end position="1109"/>
    </location>
</feature>
<name>A0ABQ9WXR6_9EUKA</name>
<gene>
    <name evidence="7" type="ORF">BLNAU_22284</name>
</gene>
<dbReference type="Proteomes" id="UP001281761">
    <property type="component" value="Unassembled WGS sequence"/>
</dbReference>
<reference evidence="7 8" key="1">
    <citation type="journal article" date="2022" name="bioRxiv">
        <title>Genomics of Preaxostyla Flagellates Illuminates Evolutionary Transitions and the Path Towards Mitochondrial Loss.</title>
        <authorList>
            <person name="Novak L.V.F."/>
            <person name="Treitli S.C."/>
            <person name="Pyrih J."/>
            <person name="Halakuc P."/>
            <person name="Pipaliya S.V."/>
            <person name="Vacek V."/>
            <person name="Brzon O."/>
            <person name="Soukal P."/>
            <person name="Eme L."/>
            <person name="Dacks J.B."/>
            <person name="Karnkowska A."/>
            <person name="Elias M."/>
            <person name="Hampl V."/>
        </authorList>
    </citation>
    <scope>NUCLEOTIDE SEQUENCE [LARGE SCALE GENOMIC DNA]</scope>
    <source>
        <strain evidence="7">NAU3</strain>
        <tissue evidence="7">Gut</tissue>
    </source>
</reference>
<dbReference type="PROSITE" id="PS51450">
    <property type="entry name" value="LRR"/>
    <property type="match status" value="1"/>
</dbReference>
<dbReference type="Gene3D" id="3.80.10.10">
    <property type="entry name" value="Ribonuclease Inhibitor"/>
    <property type="match status" value="2"/>
</dbReference>
<dbReference type="SUPFAM" id="SSF52047">
    <property type="entry name" value="RNI-like"/>
    <property type="match status" value="1"/>
</dbReference>
<dbReference type="InterPro" id="IPR001611">
    <property type="entry name" value="Leu-rich_rpt"/>
</dbReference>
<keyword evidence="8" id="KW-1185">Reference proteome</keyword>
<sequence length="1109" mass="126845">MSFTSTKNSTFLRTRDSFVPPTQTLEFSEPIRLHGDEDEDAYEQYRRATRIKAHSPFLTIHAEMNPNSPLPIYYHGELPPTKEKKFRSSTKDLQKVLLMKDTTKYALPTNPRRISIAHEGFTSIQQKEMKESVSIIDINASSNRLSLNDFVAFRSIMRIQLDDNHITELSLPSSATDIQNEDTSNDLNRQQTITTYSDLYPKNAPFRSLVALDLSRNRLTLDCLFVFSNFPSLEVLDVSWNSLSRISDQNLNFSEMSYFMKLHTLNISHNELCDDNLSLILLICEFAPHLAKLDISGNNLSSFKVPELADAENEKPPSLNIIFPRLRFLNLGRNQIFDLPTLMKNIAEIGSLQLLNLYQNPVVHDFRDPDESTSILSPLIIDSSLVQTEEQFQNLAKQEAEQATRTDTVSRIASQPRSTVHQSSRSAYTKASSKHSDADQTTITTHSLHTERAYLSSLTLLDFSSTIPSSSFLAKLSQPFPKILLFPIVTFSTRTKRTGQAQAGIGVHRTTTSLSSANTRQRTSPSRIENHKRTQRSSTSVNTQKDTSALSMFLKQRQRNKSTKTQAMLMEEREEDLGKGLGKTTADGKLRIDRMRRALPQNGQMFRIPSQTVDSELVSHRNARRRTNIELLIEQIQTEDQAMNRNMSETPKSTENRSFELPPLDSTNDQLQQTTNSEQPDVHRRENPDSDSEAEREIDRLIKRAARKNELRQKQKQKESRPSSQPKDQSRTGSKASTRQMGTPSLAQTRKTLGQTQTEPQSIFEEQKGPNKPNSTLDDLLMNIARDITEQRHTRNEESLKASPSQRASGFEMYATQERNEPEEEKKASFGDRRLSLMVARRTKQAQPTRTKSVHVQDGTFMTGIGLEEVGSDSDDDASLVPVEEEVEPFKSLPMSYQQALESLQFILKHPSHTDLPEPVPPFDFSSSGSFGLNAFILSQNGHDSTGKTAENLLARHLKQEEKQMKQLFFVRSILAKREEQEAARKREEKRQELLKIEREVQEKKRKREEKRREQERLRIQMEEERERMEKERRWREELATGFDRTGTVEGTKMNLAKIELGTKKMERQVQQLIEGMTDILGDDVESKDIQKKATDMDKNEWVKDDSES</sequence>
<evidence type="ECO:0000313" key="8">
    <source>
        <dbReference type="Proteomes" id="UP001281761"/>
    </source>
</evidence>
<evidence type="ECO:0000256" key="2">
    <source>
        <dbReference type="ARBA" id="ARBA00022490"/>
    </source>
</evidence>
<feature type="compositionally biased region" description="Polar residues" evidence="6">
    <location>
        <begin position="509"/>
        <end position="527"/>
    </location>
</feature>
<evidence type="ECO:0000256" key="5">
    <source>
        <dbReference type="SAM" id="Coils"/>
    </source>
</evidence>
<feature type="compositionally biased region" description="Polar residues" evidence="6">
    <location>
        <begin position="405"/>
        <end position="431"/>
    </location>
</feature>
<protein>
    <submittedName>
        <fullName evidence="7">Uncharacterized protein</fullName>
    </submittedName>
</protein>
<feature type="compositionally biased region" description="Polar residues" evidence="6">
    <location>
        <begin position="665"/>
        <end position="679"/>
    </location>
</feature>
<comment type="subcellular location">
    <subcellularLocation>
        <location evidence="1">Cytoplasm</location>
    </subcellularLocation>
</comment>
<accession>A0ABQ9WXR6</accession>
<evidence type="ECO:0000256" key="6">
    <source>
        <dbReference type="SAM" id="MobiDB-lite"/>
    </source>
</evidence>
<dbReference type="InterPro" id="IPR032675">
    <property type="entry name" value="LRR_dom_sf"/>
</dbReference>
<feature type="region of interest" description="Disordered" evidence="6">
    <location>
        <begin position="640"/>
        <end position="777"/>
    </location>
</feature>
<evidence type="ECO:0000256" key="4">
    <source>
        <dbReference type="ARBA" id="ARBA00022737"/>
    </source>
</evidence>
<keyword evidence="2" id="KW-0963">Cytoplasm</keyword>
<comment type="caution">
    <text evidence="7">The sequence shown here is derived from an EMBL/GenBank/DDBJ whole genome shotgun (WGS) entry which is preliminary data.</text>
</comment>
<feature type="compositionally biased region" description="Basic and acidic residues" evidence="6">
    <location>
        <begin position="680"/>
        <end position="721"/>
    </location>
</feature>
<feature type="region of interest" description="Disordered" evidence="6">
    <location>
        <begin position="500"/>
        <end position="566"/>
    </location>
</feature>
<dbReference type="PANTHER" id="PTHR22710:SF2">
    <property type="entry name" value="X-RAY RADIATION RESISTANCE-ASSOCIATED PROTEIN 1"/>
    <property type="match status" value="1"/>
</dbReference>
<evidence type="ECO:0000256" key="1">
    <source>
        <dbReference type="ARBA" id="ARBA00004496"/>
    </source>
</evidence>
<dbReference type="EMBL" id="JARBJD010000382">
    <property type="protein sequence ID" value="KAK2942805.1"/>
    <property type="molecule type" value="Genomic_DNA"/>
</dbReference>
<feature type="compositionally biased region" description="Polar residues" evidence="6">
    <location>
        <begin position="640"/>
        <end position="651"/>
    </location>
</feature>
<feature type="region of interest" description="Disordered" evidence="6">
    <location>
        <begin position="399"/>
        <end position="442"/>
    </location>
</feature>
<feature type="compositionally biased region" description="Polar residues" evidence="6">
    <location>
        <begin position="722"/>
        <end position="761"/>
    </location>
</feature>
<keyword evidence="3" id="KW-0433">Leucine-rich repeat</keyword>
<evidence type="ECO:0000256" key="3">
    <source>
        <dbReference type="ARBA" id="ARBA00022614"/>
    </source>
</evidence>